<dbReference type="EMBL" id="CAFBMX010000009">
    <property type="protein sequence ID" value="CAB4939580.1"/>
    <property type="molecule type" value="Genomic_DNA"/>
</dbReference>
<evidence type="ECO:0000313" key="1">
    <source>
        <dbReference type="EMBL" id="CAB4939580.1"/>
    </source>
</evidence>
<protein>
    <submittedName>
        <fullName evidence="1">Unannotated protein</fullName>
    </submittedName>
</protein>
<proteinExistence type="predicted"/>
<accession>A0A6J7J8X4</accession>
<sequence length="315" mass="33015">MTSRLLLILAVALCAAAALPRLAQAADTLVVPDVAATEITALDGSIAWVSGPSTGPQHLMIRTATGASRPVSGAPSALGYRSLDLGRDSQGRLVLSYRRCRTFSSCVARRDDLHGHRSSFKGLAPAGCSLTTAPAIWRHRVAYGRFCVTGNREDELRSGLWVKATGTAPHRVPRPHDAAKYGVSSVSSVDLRGTTVGAIYADIYSYAAVSGIWGGGMRSFLAGASEGESDARVPGLALGSGGTLWALTNAEHAGDPLQAITYRLIDTCRSYEVQETPEAAGVHAVSDIAVDGTRLFELVPGVGVKRHTFTPTGTC</sequence>
<organism evidence="1">
    <name type="scientific">freshwater metagenome</name>
    <dbReference type="NCBI Taxonomy" id="449393"/>
    <lineage>
        <taxon>unclassified sequences</taxon>
        <taxon>metagenomes</taxon>
        <taxon>ecological metagenomes</taxon>
    </lineage>
</organism>
<dbReference type="AlphaFoldDB" id="A0A6J7J8X4"/>
<reference evidence="1" key="1">
    <citation type="submission" date="2020-05" db="EMBL/GenBank/DDBJ databases">
        <authorList>
            <person name="Chiriac C."/>
            <person name="Salcher M."/>
            <person name="Ghai R."/>
            <person name="Kavagutti S V."/>
        </authorList>
    </citation>
    <scope>NUCLEOTIDE SEQUENCE</scope>
</reference>
<gene>
    <name evidence="1" type="ORF">UFOPK3674_01729</name>
</gene>
<name>A0A6J7J8X4_9ZZZZ</name>